<dbReference type="InterPro" id="IPR007574">
    <property type="entry name" value="NblA"/>
</dbReference>
<dbReference type="RefSeq" id="YP_009398416.1">
    <property type="nucleotide sequence ID" value="NC_035292.1"/>
</dbReference>
<gene>
    <name evidence="3" type="primary">nblA</name>
</gene>
<reference evidence="3" key="1">
    <citation type="journal article" date="2017" name="J. Phycol.">
        <title>Analysis of chloroplast genomes and a supermatrix inform reclassification of the Rhodomelaceae (Rhodophyta).</title>
        <authorList>
            <person name="Diaz-Tapia P."/>
            <person name="Maggs C.A."/>
            <person name="West J.A."/>
            <person name="Verbruggen H."/>
        </authorList>
    </citation>
    <scope>NUCLEOTIDE SEQUENCE</scope>
    <source>
        <strain evidence="3">PD1509</strain>
    </source>
</reference>
<sequence>MNYDETVNKLTLEQEFKVAAYQNQINKFNSKDINKYLIVLIKAMIIKDNIIKYCIKHSIM</sequence>
<proteinExistence type="inferred from homology"/>
<geneLocation type="chloroplast" evidence="3"/>
<evidence type="ECO:0000256" key="2">
    <source>
        <dbReference type="ARBA" id="ARBA00021553"/>
    </source>
</evidence>
<dbReference type="Gene3D" id="1.10.287.670">
    <property type="entry name" value="Phycobilisome degradation protein NblA"/>
    <property type="match status" value="1"/>
</dbReference>
<dbReference type="SUPFAM" id="SSF109859">
    <property type="entry name" value="NblA-like"/>
    <property type="match status" value="1"/>
</dbReference>
<protein>
    <recommendedName>
        <fullName evidence="2">Uncharacterized protein ycf18</fullName>
    </recommendedName>
</protein>
<dbReference type="Pfam" id="PF04485">
    <property type="entry name" value="NblA"/>
    <property type="match status" value="1"/>
</dbReference>
<dbReference type="InterPro" id="IPR036904">
    <property type="entry name" value="NblA_sf"/>
</dbReference>
<dbReference type="GeneID" id="33360945"/>
<organism evidence="3">
    <name type="scientific">Lophocladia kuetzingii</name>
    <dbReference type="NCBI Taxonomy" id="675577"/>
    <lineage>
        <taxon>Eukaryota</taxon>
        <taxon>Rhodophyta</taxon>
        <taxon>Florideophyceae</taxon>
        <taxon>Rhodymeniophycidae</taxon>
        <taxon>Ceramiales</taxon>
        <taxon>Rhodomelaceae</taxon>
        <taxon>Lophothalieae</taxon>
        <taxon>Lophocladia</taxon>
    </lineage>
</organism>
<dbReference type="EMBL" id="MF101448">
    <property type="protein sequence ID" value="ARW67602.1"/>
    <property type="molecule type" value="Genomic_DNA"/>
</dbReference>
<name>A0A1Z1MP30_9FLOR</name>
<comment type="similarity">
    <text evidence="1">Belongs to the ycf18/nblA family.</text>
</comment>
<dbReference type="AlphaFoldDB" id="A0A1Z1MP30"/>
<evidence type="ECO:0000256" key="1">
    <source>
        <dbReference type="ARBA" id="ARBA00008091"/>
    </source>
</evidence>
<accession>A0A1Z1MP30</accession>
<keyword evidence="3" id="KW-0150">Chloroplast</keyword>
<keyword evidence="3" id="KW-0934">Plastid</keyword>
<evidence type="ECO:0000313" key="3">
    <source>
        <dbReference type="EMBL" id="ARW67602.1"/>
    </source>
</evidence>